<evidence type="ECO:0000313" key="1">
    <source>
        <dbReference type="EMBL" id="RON35320.1"/>
    </source>
</evidence>
<proteinExistence type="predicted"/>
<dbReference type="AlphaFoldDB" id="A0A423JC75"/>
<accession>A0A423JC75</accession>
<sequence>MISLQLFLSFAGQMFIQMQPGQSVVSPDMPFGGCVLGMIESGDGYIDAVRAQVRDQRQLRPTV</sequence>
<organism evidence="1 2">
    <name type="scientific">Pseudomonas brassicacearum</name>
    <dbReference type="NCBI Taxonomy" id="930166"/>
    <lineage>
        <taxon>Bacteria</taxon>
        <taxon>Pseudomonadati</taxon>
        <taxon>Pseudomonadota</taxon>
        <taxon>Gammaproteobacteria</taxon>
        <taxon>Pseudomonadales</taxon>
        <taxon>Pseudomonadaceae</taxon>
        <taxon>Pseudomonas</taxon>
    </lineage>
</organism>
<protein>
    <submittedName>
        <fullName evidence="1">Uncharacterized protein</fullName>
    </submittedName>
</protein>
<reference evidence="1 2" key="1">
    <citation type="submission" date="2016-10" db="EMBL/GenBank/DDBJ databases">
        <title>Comparative genome analysis of multiple Pseudomonas spp. focuses on biocontrol and plant growth promoting traits.</title>
        <authorList>
            <person name="Tao X.-Y."/>
            <person name="Taylor C.G."/>
        </authorList>
    </citation>
    <scope>NUCLEOTIDE SEQUENCE [LARGE SCALE GENOMIC DNA]</scope>
    <source>
        <strain evidence="1 2">38D4</strain>
    </source>
</reference>
<comment type="caution">
    <text evidence="1">The sequence shown here is derived from an EMBL/GenBank/DDBJ whole genome shotgun (WGS) entry which is preliminary data.</text>
</comment>
<gene>
    <name evidence="1" type="ORF">BK664_20805</name>
</gene>
<evidence type="ECO:0000313" key="2">
    <source>
        <dbReference type="Proteomes" id="UP000286351"/>
    </source>
</evidence>
<name>A0A423JC75_9PSED</name>
<dbReference type="Proteomes" id="UP000286351">
    <property type="component" value="Unassembled WGS sequence"/>
</dbReference>
<dbReference type="EMBL" id="MOBO01000021">
    <property type="protein sequence ID" value="RON35320.1"/>
    <property type="molecule type" value="Genomic_DNA"/>
</dbReference>